<feature type="transmembrane region" description="Helical" evidence="6">
    <location>
        <begin position="152"/>
        <end position="170"/>
    </location>
</feature>
<reference evidence="7 8" key="1">
    <citation type="submission" date="2019-07" db="EMBL/GenBank/DDBJ databases">
        <title>Genome sequencing for Formosa sp. PS13.</title>
        <authorList>
            <person name="Park S.-J."/>
        </authorList>
    </citation>
    <scope>NUCLEOTIDE SEQUENCE [LARGE SCALE GENOMIC DNA]</scope>
    <source>
        <strain evidence="7 8">PS13</strain>
    </source>
</reference>
<accession>A0A516GPR3</accession>
<dbReference type="Proteomes" id="UP000319209">
    <property type="component" value="Chromosome"/>
</dbReference>
<evidence type="ECO:0000256" key="3">
    <source>
        <dbReference type="ARBA" id="ARBA00022692"/>
    </source>
</evidence>
<dbReference type="GO" id="GO:0006865">
    <property type="term" value="P:amino acid transport"/>
    <property type="evidence" value="ECO:0007669"/>
    <property type="project" value="InterPro"/>
</dbReference>
<feature type="transmembrane region" description="Helical" evidence="6">
    <location>
        <begin position="74"/>
        <end position="94"/>
    </location>
</feature>
<organism evidence="7 8">
    <name type="scientific">Formosa sediminum</name>
    <dbReference type="NCBI Taxonomy" id="2594004"/>
    <lineage>
        <taxon>Bacteria</taxon>
        <taxon>Pseudomonadati</taxon>
        <taxon>Bacteroidota</taxon>
        <taxon>Flavobacteriia</taxon>
        <taxon>Flavobacteriales</taxon>
        <taxon>Flavobacteriaceae</taxon>
        <taxon>Formosa</taxon>
    </lineage>
</organism>
<evidence type="ECO:0000256" key="5">
    <source>
        <dbReference type="ARBA" id="ARBA00023136"/>
    </source>
</evidence>
<dbReference type="KEGG" id="fop:FNB79_05875"/>
<gene>
    <name evidence="7" type="ORF">FNB79_05875</name>
</gene>
<keyword evidence="8" id="KW-1185">Reference proteome</keyword>
<feature type="transmembrane region" description="Helical" evidence="6">
    <location>
        <begin position="6"/>
        <end position="28"/>
    </location>
</feature>
<dbReference type="Pfam" id="PF01810">
    <property type="entry name" value="LysE"/>
    <property type="match status" value="1"/>
</dbReference>
<dbReference type="RefSeq" id="WP_143380427.1">
    <property type="nucleotide sequence ID" value="NZ_CP041637.1"/>
</dbReference>
<dbReference type="OrthoDB" id="1451945at2"/>
<keyword evidence="5 6" id="KW-0472">Membrane</keyword>
<evidence type="ECO:0000256" key="1">
    <source>
        <dbReference type="ARBA" id="ARBA00004651"/>
    </source>
</evidence>
<dbReference type="AlphaFoldDB" id="A0A516GPR3"/>
<feature type="transmembrane region" description="Helical" evidence="6">
    <location>
        <begin position="115"/>
        <end position="132"/>
    </location>
</feature>
<evidence type="ECO:0000256" key="2">
    <source>
        <dbReference type="ARBA" id="ARBA00022475"/>
    </source>
</evidence>
<evidence type="ECO:0000313" key="7">
    <source>
        <dbReference type="EMBL" id="QDO93524.1"/>
    </source>
</evidence>
<evidence type="ECO:0000256" key="4">
    <source>
        <dbReference type="ARBA" id="ARBA00022989"/>
    </source>
</evidence>
<sequence length="212" mass="23758">MNITLIFFLGFIVSLVGVIPPGLLNMTAAKISLKEGFTRGVVFSIGACIIVLLQTFIAAIFARYLTKHPDVVNVLQRVALVIFILISLYFFFIAKGDGDLKNDKIPEVRSKSSRFFQGILMSALNMFPIPFQAYMSVTLASFGWLTFEHTDIFAYVFGAAMGSFVMLYMYMVFFDKIENTTFKSQKNMNRFIGGITALVALVTLIHVIRDVI</sequence>
<dbReference type="GO" id="GO:0005886">
    <property type="term" value="C:plasma membrane"/>
    <property type="evidence" value="ECO:0007669"/>
    <property type="project" value="UniProtKB-SubCell"/>
</dbReference>
<keyword evidence="3 6" id="KW-0812">Transmembrane</keyword>
<feature type="transmembrane region" description="Helical" evidence="6">
    <location>
        <begin position="191"/>
        <end position="208"/>
    </location>
</feature>
<name>A0A516GPR3_9FLAO</name>
<dbReference type="EMBL" id="CP041637">
    <property type="protein sequence ID" value="QDO93524.1"/>
    <property type="molecule type" value="Genomic_DNA"/>
</dbReference>
<keyword evidence="2" id="KW-1003">Cell membrane</keyword>
<comment type="subcellular location">
    <subcellularLocation>
        <location evidence="1">Cell membrane</location>
        <topology evidence="1">Multi-pass membrane protein</topology>
    </subcellularLocation>
</comment>
<keyword evidence="4 6" id="KW-1133">Transmembrane helix</keyword>
<evidence type="ECO:0000313" key="8">
    <source>
        <dbReference type="Proteomes" id="UP000319209"/>
    </source>
</evidence>
<feature type="transmembrane region" description="Helical" evidence="6">
    <location>
        <begin position="40"/>
        <end position="62"/>
    </location>
</feature>
<dbReference type="InterPro" id="IPR001123">
    <property type="entry name" value="LeuE-type"/>
</dbReference>
<evidence type="ECO:0000256" key="6">
    <source>
        <dbReference type="SAM" id="Phobius"/>
    </source>
</evidence>
<protein>
    <submittedName>
        <fullName evidence="7">Lysine transporter LysE</fullName>
    </submittedName>
</protein>
<proteinExistence type="predicted"/>